<name>A0A6B1DWA3_9CHLR</name>
<proteinExistence type="predicted"/>
<evidence type="ECO:0000259" key="1">
    <source>
        <dbReference type="Pfam" id="PF08909"/>
    </source>
</evidence>
<gene>
    <name evidence="2" type="ORF">F4Y08_13220</name>
</gene>
<comment type="caution">
    <text evidence="2">The sequence shown here is derived from an EMBL/GenBank/DDBJ whole genome shotgun (WGS) entry which is preliminary data.</text>
</comment>
<evidence type="ECO:0000313" key="2">
    <source>
        <dbReference type="EMBL" id="MYD91276.1"/>
    </source>
</evidence>
<dbReference type="EMBL" id="VXPY01000094">
    <property type="protein sequence ID" value="MYD91276.1"/>
    <property type="molecule type" value="Genomic_DNA"/>
</dbReference>
<organism evidence="2">
    <name type="scientific">Caldilineaceae bacterium SB0662_bin_9</name>
    <dbReference type="NCBI Taxonomy" id="2605258"/>
    <lineage>
        <taxon>Bacteria</taxon>
        <taxon>Bacillati</taxon>
        <taxon>Chloroflexota</taxon>
        <taxon>Caldilineae</taxon>
        <taxon>Caldilineales</taxon>
        <taxon>Caldilineaceae</taxon>
    </lineage>
</organism>
<protein>
    <submittedName>
        <fullName evidence="2">DUF1854 domain-containing protein</fullName>
    </submittedName>
</protein>
<dbReference type="AlphaFoldDB" id="A0A6B1DWA3"/>
<dbReference type="InterPro" id="IPR015005">
    <property type="entry name" value="DUF1854"/>
</dbReference>
<dbReference type="Pfam" id="PF08909">
    <property type="entry name" value="DUF1854"/>
    <property type="match status" value="1"/>
</dbReference>
<reference evidence="2" key="1">
    <citation type="submission" date="2019-09" db="EMBL/GenBank/DDBJ databases">
        <title>Characterisation of the sponge microbiome using genome-centric metagenomics.</title>
        <authorList>
            <person name="Engelberts J.P."/>
            <person name="Robbins S.J."/>
            <person name="De Goeij J.M."/>
            <person name="Aranda M."/>
            <person name="Bell S.C."/>
            <person name="Webster N.S."/>
        </authorList>
    </citation>
    <scope>NUCLEOTIDE SEQUENCE</scope>
    <source>
        <strain evidence="2">SB0662_bin_9</strain>
    </source>
</reference>
<sequence>MTSSNRDRLLQDRSQGLSQPAVIAPHDFRCERTPGGLVRAALGDGIAIEPAEFHRTFPFSAPDELISIRDSEGFEHGLLANLAELPIETAELIRQELRRRYFAPRITAIDKLKEKFGRSHWTVQTDAGSTSFEVQNEHANLRDLPNGMLLLIDIHGNRYLLPPRAELEGRVRRQLEAMF</sequence>
<feature type="domain" description="DUF1854" evidence="1">
    <location>
        <begin position="55"/>
        <end position="176"/>
    </location>
</feature>
<accession>A0A6B1DWA3</accession>